<feature type="transmembrane region" description="Helical" evidence="1">
    <location>
        <begin position="65"/>
        <end position="84"/>
    </location>
</feature>
<evidence type="ECO:0000313" key="3">
    <source>
        <dbReference type="Proteomes" id="UP000000763"/>
    </source>
</evidence>
<reference evidence="2 3" key="1">
    <citation type="journal article" date="2005" name="Nature">
        <title>The map-based sequence of the rice genome.</title>
        <authorList>
            <consortium name="International rice genome sequencing project (IRGSP)"/>
            <person name="Matsumoto T."/>
            <person name="Wu J."/>
            <person name="Kanamori H."/>
            <person name="Katayose Y."/>
            <person name="Fujisawa M."/>
            <person name="Namiki N."/>
            <person name="Mizuno H."/>
            <person name="Yamamoto K."/>
            <person name="Antonio B.A."/>
            <person name="Baba T."/>
            <person name="Sakata K."/>
            <person name="Nagamura Y."/>
            <person name="Aoki H."/>
            <person name="Arikawa K."/>
            <person name="Arita K."/>
            <person name="Bito T."/>
            <person name="Chiden Y."/>
            <person name="Fujitsuka N."/>
            <person name="Fukunaka R."/>
            <person name="Hamada M."/>
            <person name="Harada C."/>
            <person name="Hayashi A."/>
            <person name="Hijishita S."/>
            <person name="Honda M."/>
            <person name="Hosokawa S."/>
            <person name="Ichikawa Y."/>
            <person name="Idonuma A."/>
            <person name="Iijima M."/>
            <person name="Ikeda M."/>
            <person name="Ikeno M."/>
            <person name="Ito K."/>
            <person name="Ito S."/>
            <person name="Ito T."/>
            <person name="Ito Y."/>
            <person name="Ito Y."/>
            <person name="Iwabuchi A."/>
            <person name="Kamiya K."/>
            <person name="Karasawa W."/>
            <person name="Kurita K."/>
            <person name="Katagiri S."/>
            <person name="Kikuta A."/>
            <person name="Kobayashi H."/>
            <person name="Kobayashi N."/>
            <person name="Machita K."/>
            <person name="Maehara T."/>
            <person name="Masukawa M."/>
            <person name="Mizubayashi T."/>
            <person name="Mukai Y."/>
            <person name="Nagasaki H."/>
            <person name="Nagata Y."/>
            <person name="Naito S."/>
            <person name="Nakashima M."/>
            <person name="Nakama Y."/>
            <person name="Nakamichi Y."/>
            <person name="Nakamura M."/>
            <person name="Meguro A."/>
            <person name="Negishi M."/>
            <person name="Ohta I."/>
            <person name="Ohta T."/>
            <person name="Okamoto M."/>
            <person name="Ono N."/>
            <person name="Saji S."/>
            <person name="Sakaguchi M."/>
            <person name="Sakai K."/>
            <person name="Shibata M."/>
            <person name="Shimokawa T."/>
            <person name="Song J."/>
            <person name="Takazaki Y."/>
            <person name="Terasawa K."/>
            <person name="Tsugane M."/>
            <person name="Tsuji K."/>
            <person name="Ueda S."/>
            <person name="Waki K."/>
            <person name="Yamagata H."/>
            <person name="Yamamoto M."/>
            <person name="Yamamoto S."/>
            <person name="Yamane H."/>
            <person name="Yoshiki S."/>
            <person name="Yoshihara R."/>
            <person name="Yukawa K."/>
            <person name="Zhong H."/>
            <person name="Yano M."/>
            <person name="Yuan Q."/>
            <person name="Ouyang S."/>
            <person name="Liu J."/>
            <person name="Jones K.M."/>
            <person name="Gansberger K."/>
            <person name="Moffat K."/>
            <person name="Hill J."/>
            <person name="Bera J."/>
            <person name="Fadrosh D."/>
            <person name="Jin S."/>
            <person name="Johri S."/>
            <person name="Kim M."/>
            <person name="Overton L."/>
            <person name="Reardon M."/>
            <person name="Tsitrin T."/>
            <person name="Vuong H."/>
            <person name="Weaver B."/>
            <person name="Ciecko A."/>
            <person name="Tallon L."/>
            <person name="Jackson J."/>
            <person name="Pai G."/>
            <person name="Aken S.V."/>
            <person name="Utterback T."/>
            <person name="Reidmuller S."/>
            <person name="Feldblyum T."/>
            <person name="Hsiao J."/>
            <person name="Zismann V."/>
            <person name="Iobst S."/>
            <person name="de Vazeille A.R."/>
            <person name="Buell C.R."/>
            <person name="Ying K."/>
            <person name="Li Y."/>
            <person name="Lu T."/>
            <person name="Huang Y."/>
            <person name="Zhao Q."/>
            <person name="Feng Q."/>
            <person name="Zhang L."/>
            <person name="Zhu J."/>
            <person name="Weng Q."/>
            <person name="Mu J."/>
            <person name="Lu Y."/>
            <person name="Fan D."/>
            <person name="Liu Y."/>
            <person name="Guan J."/>
            <person name="Zhang Y."/>
            <person name="Yu S."/>
            <person name="Liu X."/>
            <person name="Zhang Y."/>
            <person name="Hong G."/>
            <person name="Han B."/>
            <person name="Choisne N."/>
            <person name="Demange N."/>
            <person name="Orjeda G."/>
            <person name="Samain S."/>
            <person name="Cattolico L."/>
            <person name="Pelletier E."/>
            <person name="Couloux A."/>
            <person name="Segurens B."/>
            <person name="Wincker P."/>
            <person name="D'Hont A."/>
            <person name="Scarpelli C."/>
            <person name="Weissenbach J."/>
            <person name="Salanoubat M."/>
            <person name="Quetier F."/>
            <person name="Yu Y."/>
            <person name="Kim H.R."/>
            <person name="Rambo T."/>
            <person name="Currie J."/>
            <person name="Collura K."/>
            <person name="Luo M."/>
            <person name="Yang T."/>
            <person name="Ammiraju J.S.S."/>
            <person name="Engler F."/>
            <person name="Soderlund C."/>
            <person name="Wing R.A."/>
            <person name="Palmer L.E."/>
            <person name="de la Bastide M."/>
            <person name="Spiegel L."/>
            <person name="Nascimento L."/>
            <person name="Zutavern T."/>
            <person name="O'Shaughnessy A."/>
            <person name="Dike S."/>
            <person name="Dedhia N."/>
            <person name="Preston R."/>
            <person name="Balija V."/>
            <person name="McCombie W.R."/>
            <person name="Chow T."/>
            <person name="Chen H."/>
            <person name="Chung M."/>
            <person name="Chen C."/>
            <person name="Shaw J."/>
            <person name="Wu H."/>
            <person name="Hsiao K."/>
            <person name="Chao Y."/>
            <person name="Chu M."/>
            <person name="Cheng C."/>
            <person name="Hour A."/>
            <person name="Lee P."/>
            <person name="Lin S."/>
            <person name="Lin Y."/>
            <person name="Liou J."/>
            <person name="Liu S."/>
            <person name="Hsing Y."/>
            <person name="Raghuvanshi S."/>
            <person name="Mohanty A."/>
            <person name="Bharti A.K."/>
            <person name="Gaur A."/>
            <person name="Gupta V."/>
            <person name="Kumar D."/>
            <person name="Ravi V."/>
            <person name="Vij S."/>
            <person name="Kapur A."/>
            <person name="Khurana P."/>
            <person name="Khurana P."/>
            <person name="Khurana J.P."/>
            <person name="Tyagi A.K."/>
            <person name="Gaikwad K."/>
            <person name="Singh A."/>
            <person name="Dalal V."/>
            <person name="Srivastava S."/>
            <person name="Dixit A."/>
            <person name="Pal A.K."/>
            <person name="Ghazi I.A."/>
            <person name="Yadav M."/>
            <person name="Pandit A."/>
            <person name="Bhargava A."/>
            <person name="Sureshbabu K."/>
            <person name="Batra K."/>
            <person name="Sharma T.R."/>
            <person name="Mohapatra T."/>
            <person name="Singh N.K."/>
            <person name="Messing J."/>
            <person name="Nelson A.B."/>
            <person name="Fuks G."/>
            <person name="Kavchok S."/>
            <person name="Keizer G."/>
            <person name="Linton E."/>
            <person name="Llaca V."/>
            <person name="Song R."/>
            <person name="Tanyolac B."/>
            <person name="Young S."/>
            <person name="Ho-Il K."/>
            <person name="Hahn J.H."/>
            <person name="Sangsakoo G."/>
            <person name="Vanavichit A."/>
            <person name="de Mattos Luiz.A.T."/>
            <person name="Zimmer P.D."/>
            <person name="Malone G."/>
            <person name="Dellagostin O."/>
            <person name="de Oliveira A.C."/>
            <person name="Bevan M."/>
            <person name="Bancroft I."/>
            <person name="Minx P."/>
            <person name="Cordum H."/>
            <person name="Wilson R."/>
            <person name="Cheng Z."/>
            <person name="Jin W."/>
            <person name="Jiang J."/>
            <person name="Leong S.A."/>
            <person name="Iwama H."/>
            <person name="Gojobori T."/>
            <person name="Itoh T."/>
            <person name="Niimura Y."/>
            <person name="Fujii Y."/>
            <person name="Habara T."/>
            <person name="Sakai H."/>
            <person name="Sato Y."/>
            <person name="Wilson G."/>
            <person name="Kumar K."/>
            <person name="McCouch S."/>
            <person name="Juretic N."/>
            <person name="Hoen D."/>
            <person name="Wright S."/>
            <person name="Bruskiewich R."/>
            <person name="Bureau T."/>
            <person name="Miyao A."/>
            <person name="Hirochika H."/>
            <person name="Nishikawa T."/>
            <person name="Kadowaki K."/>
            <person name="Sugiura M."/>
            <person name="Burr B."/>
            <person name="Sasaki T."/>
        </authorList>
    </citation>
    <scope>NUCLEOTIDE SEQUENCE [LARGE SCALE GENOMIC DNA]</scope>
    <source>
        <strain evidence="3">cv. Nipponbare</strain>
    </source>
</reference>
<reference evidence="3" key="2">
    <citation type="journal article" date="2008" name="Nucleic Acids Res.">
        <title>The rice annotation project database (RAP-DB): 2008 update.</title>
        <authorList>
            <consortium name="The rice annotation project (RAP)"/>
        </authorList>
    </citation>
    <scope>GENOME REANNOTATION</scope>
    <source>
        <strain evidence="3">cv. Nipponbare</strain>
    </source>
</reference>
<dbReference type="KEGG" id="dosa:Os04g0607200"/>
<dbReference type="Proteomes" id="UP000000763">
    <property type="component" value="Chromosome 4"/>
</dbReference>
<dbReference type="EMBL" id="AP008210">
    <property type="protein sequence ID" value="BAF15721.1"/>
    <property type="molecule type" value="Genomic_DNA"/>
</dbReference>
<sequence length="86" mass="10029">MVHHVPSTTCLVWILTCGMNLAFIFLFACLYNFMYTSLMIIEYCKCWISLFLQRGCSHMCRAQKCLVLVVIATYVLQYMLFPIMPS</sequence>
<protein>
    <submittedName>
        <fullName evidence="2">Os04g0607200 protein</fullName>
    </submittedName>
</protein>
<keyword evidence="1" id="KW-1133">Transmembrane helix</keyword>
<evidence type="ECO:0000256" key="1">
    <source>
        <dbReference type="SAM" id="Phobius"/>
    </source>
</evidence>
<name>Q0JAB6_ORYSJ</name>
<dbReference type="AlphaFoldDB" id="Q0JAB6"/>
<accession>Q0JAB6</accession>
<keyword evidence="1" id="KW-0812">Transmembrane</keyword>
<keyword evidence="1" id="KW-0472">Membrane</keyword>
<proteinExistence type="predicted"/>
<evidence type="ECO:0000313" key="2">
    <source>
        <dbReference type="EMBL" id="BAF15721.1"/>
    </source>
</evidence>
<gene>
    <name evidence="2" type="ordered locus">Os04g0607200</name>
</gene>
<feature type="transmembrane region" description="Helical" evidence="1">
    <location>
        <begin position="12"/>
        <end position="33"/>
    </location>
</feature>
<organism evidence="2 3">
    <name type="scientific">Oryza sativa subsp. japonica</name>
    <name type="common">Rice</name>
    <dbReference type="NCBI Taxonomy" id="39947"/>
    <lineage>
        <taxon>Eukaryota</taxon>
        <taxon>Viridiplantae</taxon>
        <taxon>Streptophyta</taxon>
        <taxon>Embryophyta</taxon>
        <taxon>Tracheophyta</taxon>
        <taxon>Spermatophyta</taxon>
        <taxon>Magnoliopsida</taxon>
        <taxon>Liliopsida</taxon>
        <taxon>Poales</taxon>
        <taxon>Poaceae</taxon>
        <taxon>BOP clade</taxon>
        <taxon>Oryzoideae</taxon>
        <taxon>Oryzeae</taxon>
        <taxon>Oryzinae</taxon>
        <taxon>Oryza</taxon>
        <taxon>Oryza sativa</taxon>
    </lineage>
</organism>